<feature type="domain" description="Na+/H+ antiporter NhaC-like C-terminal" evidence="7">
    <location>
        <begin position="274"/>
        <end position="575"/>
    </location>
</feature>
<dbReference type="GO" id="GO:0005886">
    <property type="term" value="C:plasma membrane"/>
    <property type="evidence" value="ECO:0007669"/>
    <property type="project" value="UniProtKB-SubCell"/>
</dbReference>
<keyword evidence="4 6" id="KW-1133">Transmembrane helix</keyword>
<feature type="transmembrane region" description="Helical" evidence="6">
    <location>
        <begin position="124"/>
        <end position="141"/>
    </location>
</feature>
<sequence length="585" mass="61955">MVAAVLLSFVGSRLATETWEISVQPTDADVAPEPLAVATDILKSEVIQQRKSTVSQVLDASSLQRVQQKMDADEAVVFADLELPADATPTDDAIRLTVGHHFGIWSILPAIITLSLCLVFREPLPALLLGIISAALILSRFDLTDAVLLPAMASTSAAGILLLYLWLLGGLLGIWAKTGAALAFADWTCAKFVRGPRSAKLVAWGLGILFFQGGTISTVLVGTTVRPITDRNRISPEELSYVVDSTASPIASLIAFNAWPAYVGALIFVPGVSYLATESDRIGFFFQCAPLSFYSIFAVLGTFLLSIDKAPVLGKRFREAIAKSRQVGRQSHPNDAVSKTENSVKVETTEPTGFEGDVREQIADGYHASAFEFAIPLIVLIVIAVGTGFLGSKPQVRWAFSAALVVAAMIALCRGLRMQSLIEGIGDGLKSVTVVSVILVMAVILGGLTKELGGGLYVSGMIGENAPHLIVPAVLFVMTGAMAFATGTSFGTYAIAFPLTMPLSLSIASGMAPESGEWFVMICFAAVLNGSVWGDQCSPISDTTILSSLVSGCDLMQHVRTQLVPACVAGFLAMVAWTVMTMIVT</sequence>
<evidence type="ECO:0000256" key="2">
    <source>
        <dbReference type="ARBA" id="ARBA00022475"/>
    </source>
</evidence>
<dbReference type="PANTHER" id="PTHR43478:SF1">
    <property type="entry name" value="NA+_H+ ANTIPORTER NHAC-LIKE C-TERMINAL DOMAIN-CONTAINING PROTEIN"/>
    <property type="match status" value="1"/>
</dbReference>
<organism evidence="8 9">
    <name type="scientific">Stieleria marina</name>
    <dbReference type="NCBI Taxonomy" id="1930275"/>
    <lineage>
        <taxon>Bacteria</taxon>
        <taxon>Pseudomonadati</taxon>
        <taxon>Planctomycetota</taxon>
        <taxon>Planctomycetia</taxon>
        <taxon>Pirellulales</taxon>
        <taxon>Pirellulaceae</taxon>
        <taxon>Stieleria</taxon>
    </lineage>
</organism>
<dbReference type="Pfam" id="PF03553">
    <property type="entry name" value="Na_H_antiporter"/>
    <property type="match status" value="1"/>
</dbReference>
<dbReference type="AlphaFoldDB" id="A0A517NS46"/>
<evidence type="ECO:0000256" key="5">
    <source>
        <dbReference type="ARBA" id="ARBA00023136"/>
    </source>
</evidence>
<feature type="transmembrane region" description="Helical" evidence="6">
    <location>
        <begin position="259"/>
        <end position="277"/>
    </location>
</feature>
<feature type="transmembrane region" description="Helical" evidence="6">
    <location>
        <begin position="429"/>
        <end position="448"/>
    </location>
</feature>
<feature type="transmembrane region" description="Helical" evidence="6">
    <location>
        <begin position="201"/>
        <end position="221"/>
    </location>
</feature>
<keyword evidence="5 6" id="KW-0472">Membrane</keyword>
<protein>
    <submittedName>
        <fullName evidence="8">Malate-2H(+)/Na(+)-lactate antiporter</fullName>
    </submittedName>
</protein>
<feature type="transmembrane region" description="Helical" evidence="6">
    <location>
        <begin position="398"/>
        <end position="417"/>
    </location>
</feature>
<feature type="transmembrane region" description="Helical" evidence="6">
    <location>
        <begin position="102"/>
        <end position="119"/>
    </location>
</feature>
<feature type="transmembrane region" description="Helical" evidence="6">
    <location>
        <begin position="284"/>
        <end position="307"/>
    </location>
</feature>
<proteinExistence type="predicted"/>
<name>A0A517NS46_9BACT</name>
<feature type="transmembrane region" description="Helical" evidence="6">
    <location>
        <begin position="373"/>
        <end position="391"/>
    </location>
</feature>
<dbReference type="InterPro" id="IPR018461">
    <property type="entry name" value="Na/H_Antiport_NhaC-like_C"/>
</dbReference>
<gene>
    <name evidence="8" type="primary">mleN_1</name>
    <name evidence="8" type="ORF">K239x_19040</name>
</gene>
<keyword evidence="3 6" id="KW-0812">Transmembrane</keyword>
<keyword evidence="9" id="KW-1185">Reference proteome</keyword>
<accession>A0A517NS46</accession>
<feature type="transmembrane region" description="Helical" evidence="6">
    <location>
        <begin position="469"/>
        <end position="496"/>
    </location>
</feature>
<dbReference type="PANTHER" id="PTHR43478">
    <property type="entry name" value="NA+/H+ ANTIPORTER-RELATED"/>
    <property type="match status" value="1"/>
</dbReference>
<dbReference type="EMBL" id="CP036526">
    <property type="protein sequence ID" value="QDT09951.1"/>
    <property type="molecule type" value="Genomic_DNA"/>
</dbReference>
<evidence type="ECO:0000313" key="9">
    <source>
        <dbReference type="Proteomes" id="UP000319817"/>
    </source>
</evidence>
<evidence type="ECO:0000259" key="7">
    <source>
        <dbReference type="Pfam" id="PF03553"/>
    </source>
</evidence>
<evidence type="ECO:0000313" key="8">
    <source>
        <dbReference type="EMBL" id="QDT09951.1"/>
    </source>
</evidence>
<evidence type="ECO:0000256" key="3">
    <source>
        <dbReference type="ARBA" id="ARBA00022692"/>
    </source>
</evidence>
<keyword evidence="2" id="KW-1003">Cell membrane</keyword>
<dbReference type="Proteomes" id="UP000319817">
    <property type="component" value="Chromosome"/>
</dbReference>
<evidence type="ECO:0000256" key="6">
    <source>
        <dbReference type="SAM" id="Phobius"/>
    </source>
</evidence>
<feature type="transmembrane region" description="Helical" evidence="6">
    <location>
        <begin position="563"/>
        <end position="584"/>
    </location>
</feature>
<evidence type="ECO:0000256" key="4">
    <source>
        <dbReference type="ARBA" id="ARBA00022989"/>
    </source>
</evidence>
<reference evidence="8 9" key="1">
    <citation type="submission" date="2019-02" db="EMBL/GenBank/DDBJ databases">
        <title>Deep-cultivation of Planctomycetes and their phenomic and genomic characterization uncovers novel biology.</title>
        <authorList>
            <person name="Wiegand S."/>
            <person name="Jogler M."/>
            <person name="Boedeker C."/>
            <person name="Pinto D."/>
            <person name="Vollmers J."/>
            <person name="Rivas-Marin E."/>
            <person name="Kohn T."/>
            <person name="Peeters S.H."/>
            <person name="Heuer A."/>
            <person name="Rast P."/>
            <person name="Oberbeckmann S."/>
            <person name="Bunk B."/>
            <person name="Jeske O."/>
            <person name="Meyerdierks A."/>
            <person name="Storesund J.E."/>
            <person name="Kallscheuer N."/>
            <person name="Luecker S."/>
            <person name="Lage O.M."/>
            <person name="Pohl T."/>
            <person name="Merkel B.J."/>
            <person name="Hornburger P."/>
            <person name="Mueller R.-W."/>
            <person name="Bruemmer F."/>
            <person name="Labrenz M."/>
            <person name="Spormann A.M."/>
            <person name="Op den Camp H."/>
            <person name="Overmann J."/>
            <person name="Amann R."/>
            <person name="Jetten M.S.M."/>
            <person name="Mascher T."/>
            <person name="Medema M.H."/>
            <person name="Devos D.P."/>
            <person name="Kaster A.-K."/>
            <person name="Ovreas L."/>
            <person name="Rohde M."/>
            <person name="Galperin M.Y."/>
            <person name="Jogler C."/>
        </authorList>
    </citation>
    <scope>NUCLEOTIDE SEQUENCE [LARGE SCALE GENOMIC DNA]</scope>
    <source>
        <strain evidence="8 9">K23_9</strain>
    </source>
</reference>
<evidence type="ECO:0000256" key="1">
    <source>
        <dbReference type="ARBA" id="ARBA00004651"/>
    </source>
</evidence>
<feature type="transmembrane region" description="Helical" evidence="6">
    <location>
        <begin position="147"/>
        <end position="167"/>
    </location>
</feature>
<comment type="subcellular location">
    <subcellularLocation>
        <location evidence="1">Cell membrane</location>
        <topology evidence="1">Multi-pass membrane protein</topology>
    </subcellularLocation>
</comment>